<proteinExistence type="predicted"/>
<keyword evidence="2" id="KW-1185">Reference proteome</keyword>
<name>A0A385EFR9_9CAUD</name>
<dbReference type="PROSITE" id="PS51257">
    <property type="entry name" value="PROKAR_LIPOPROTEIN"/>
    <property type="match status" value="1"/>
</dbReference>
<evidence type="ECO:0000313" key="2">
    <source>
        <dbReference type="Proteomes" id="UP000259683"/>
    </source>
</evidence>
<reference evidence="1" key="2">
    <citation type="submission" date="2021-07" db="EMBL/GenBank/DDBJ databases">
        <title>Giant CbK-like Caulobacter bacteriophages have genetically divergent genomes.</title>
        <authorList>
            <person name="Wilson K."/>
            <person name="Ely B."/>
        </authorList>
    </citation>
    <scope>NUCLEOTIDE SEQUENCE</scope>
</reference>
<gene>
    <name evidence="1" type="ORF">CcrSC_gp065c</name>
</gene>
<evidence type="ECO:0008006" key="3">
    <source>
        <dbReference type="Google" id="ProtNLM"/>
    </source>
</evidence>
<sequence length="100" mass="10686">MTKFRIALIAGAVALATAGLVACTDAESERTFNYGKPGRVTCHSAAGPYFDDFSTGKVEKHGESDGFYFVSQTTGRLTEVTGDCVVDYGANKPQGWKAIR</sequence>
<dbReference type="EMBL" id="MH588547">
    <property type="protein sequence ID" value="AXQ69647.1"/>
    <property type="molecule type" value="Genomic_DNA"/>
</dbReference>
<protein>
    <recommendedName>
        <fullName evidence="3">Lipoprotein</fullName>
    </recommendedName>
</protein>
<evidence type="ECO:0000313" key="1">
    <source>
        <dbReference type="EMBL" id="AXQ69647.1"/>
    </source>
</evidence>
<dbReference type="Proteomes" id="UP000259683">
    <property type="component" value="Segment"/>
</dbReference>
<organism evidence="1 2">
    <name type="scientific">Caulobacter phage CcrSC</name>
    <dbReference type="NCBI Taxonomy" id="2283272"/>
    <lineage>
        <taxon>Viruses</taxon>
        <taxon>Duplodnaviria</taxon>
        <taxon>Heunggongvirae</taxon>
        <taxon>Uroviricota</taxon>
        <taxon>Caudoviricetes</taxon>
        <taxon>Jeanschmidtviridae</taxon>
        <taxon>Bertelyvirus</taxon>
        <taxon>Bertelyvirus SC</taxon>
    </lineage>
</organism>
<reference evidence="1" key="1">
    <citation type="submission" date="2018-07" db="EMBL/GenBank/DDBJ databases">
        <authorList>
            <person name="Wilson K.M."/>
            <person name="Ely B."/>
        </authorList>
    </citation>
    <scope>NUCLEOTIDE SEQUENCE</scope>
</reference>
<accession>A0A385EFR9</accession>